<dbReference type="Proteomes" id="UP000464657">
    <property type="component" value="Chromosome"/>
</dbReference>
<proteinExistence type="predicted"/>
<sequence length="257" mass="28955">MKTIHTKNKLKNLGYLLVFCLLLSLEGVAQCAGGSYGLAPPQGAVKLASKASMDFDNSLSSVVVRNQAVVYGPNTIGTPYTQEAFATAKITSVDKVYLVRYNALTDEMEVKGGEAEILVISKKKSYEINQHSNNVTYRVLEKIDSEKENDLGYYINLEDDDNISLYRKECKKLVQKKRATYGSTASSVTTEFKKMRCEFYIEKAHNGHAIKIPKKKKEFLALFPDKSELISAFIKDNRIKLNKEESLKKLIKYINTI</sequence>
<evidence type="ECO:0000256" key="1">
    <source>
        <dbReference type="SAM" id="SignalP"/>
    </source>
</evidence>
<reference evidence="2 3" key="1">
    <citation type="journal article" date="2013" name="Int. J. Syst. Evol. Microbiol.">
        <title>Kordia antarctica sp. nov., isolated from Antarctic seawater.</title>
        <authorList>
            <person name="Baek K."/>
            <person name="Choi A."/>
            <person name="Kang I."/>
            <person name="Lee K."/>
            <person name="Cho J.C."/>
        </authorList>
    </citation>
    <scope>NUCLEOTIDE SEQUENCE [LARGE SCALE GENOMIC DNA]</scope>
    <source>
        <strain evidence="2 3">IMCC3317</strain>
    </source>
</reference>
<dbReference type="EMBL" id="CP019288">
    <property type="protein sequence ID" value="QHI37898.1"/>
    <property type="molecule type" value="Genomic_DNA"/>
</dbReference>
<gene>
    <name evidence="2" type="ORF">IMCC3317_32810</name>
</gene>
<feature type="signal peptide" evidence="1">
    <location>
        <begin position="1"/>
        <end position="31"/>
    </location>
</feature>
<name>A0A7L4ZMF4_9FLAO</name>
<feature type="chain" id="PRO_5029682447" description="DUF4468 domain-containing protein" evidence="1">
    <location>
        <begin position="32"/>
        <end position="257"/>
    </location>
</feature>
<keyword evidence="3" id="KW-1185">Reference proteome</keyword>
<dbReference type="AlphaFoldDB" id="A0A7L4ZMF4"/>
<protein>
    <recommendedName>
        <fullName evidence="4">DUF4468 domain-containing protein</fullName>
    </recommendedName>
</protein>
<evidence type="ECO:0000313" key="2">
    <source>
        <dbReference type="EMBL" id="QHI37898.1"/>
    </source>
</evidence>
<organism evidence="2 3">
    <name type="scientific">Kordia antarctica</name>
    <dbReference type="NCBI Taxonomy" id="1218801"/>
    <lineage>
        <taxon>Bacteria</taxon>
        <taxon>Pseudomonadati</taxon>
        <taxon>Bacteroidota</taxon>
        <taxon>Flavobacteriia</taxon>
        <taxon>Flavobacteriales</taxon>
        <taxon>Flavobacteriaceae</taxon>
        <taxon>Kordia</taxon>
    </lineage>
</organism>
<evidence type="ECO:0008006" key="4">
    <source>
        <dbReference type="Google" id="ProtNLM"/>
    </source>
</evidence>
<accession>A0A7L4ZMF4</accession>
<dbReference type="OrthoDB" id="978006at2"/>
<dbReference type="RefSeq" id="WP_160130484.1">
    <property type="nucleotide sequence ID" value="NZ_CP019288.1"/>
</dbReference>
<keyword evidence="1" id="KW-0732">Signal</keyword>
<dbReference type="KEGG" id="kan:IMCC3317_32810"/>
<evidence type="ECO:0000313" key="3">
    <source>
        <dbReference type="Proteomes" id="UP000464657"/>
    </source>
</evidence>